<feature type="transmembrane region" description="Helical" evidence="1">
    <location>
        <begin position="74"/>
        <end position="93"/>
    </location>
</feature>
<keyword evidence="3" id="KW-1185">Reference proteome</keyword>
<name>S0KUU4_9ENTE</name>
<evidence type="ECO:0000256" key="1">
    <source>
        <dbReference type="SAM" id="Phobius"/>
    </source>
</evidence>
<feature type="transmembrane region" description="Helical" evidence="1">
    <location>
        <begin position="36"/>
        <end position="54"/>
    </location>
</feature>
<evidence type="ECO:0000313" key="3">
    <source>
        <dbReference type="Proteomes" id="UP000015961"/>
    </source>
</evidence>
<comment type="caution">
    <text evidence="2">The sequence shown here is derived from an EMBL/GenBank/DDBJ whole genome shotgun (WGS) entry which is preliminary data.</text>
</comment>
<dbReference type="PANTHER" id="PTHR34989:SF1">
    <property type="entry name" value="PROTEIN HDED"/>
    <property type="match status" value="1"/>
</dbReference>
<feature type="transmembrane region" description="Helical" evidence="1">
    <location>
        <begin position="160"/>
        <end position="177"/>
    </location>
</feature>
<dbReference type="InterPro" id="IPR005325">
    <property type="entry name" value="DUF308_memb"/>
</dbReference>
<reference evidence="2 3" key="1">
    <citation type="submission" date="2013-03" db="EMBL/GenBank/DDBJ databases">
        <title>The Genome Sequence of Enterococcus sulfureus ATCC_49903 (PacBio/Illumina hybrid assembly).</title>
        <authorList>
            <consortium name="The Broad Institute Genomics Platform"/>
            <consortium name="The Broad Institute Genome Sequencing Center for Infectious Disease"/>
            <person name="Earl A."/>
            <person name="Russ C."/>
            <person name="Gilmore M."/>
            <person name="Surin D."/>
            <person name="Walker B."/>
            <person name="Young S."/>
            <person name="Zeng Q."/>
            <person name="Gargeya S."/>
            <person name="Fitzgerald M."/>
            <person name="Haas B."/>
            <person name="Abouelleil A."/>
            <person name="Allen A.W."/>
            <person name="Alvarado L."/>
            <person name="Arachchi H.M."/>
            <person name="Berlin A.M."/>
            <person name="Chapman S.B."/>
            <person name="Gainer-Dewar J."/>
            <person name="Goldberg J."/>
            <person name="Griggs A."/>
            <person name="Gujja S."/>
            <person name="Hansen M."/>
            <person name="Howarth C."/>
            <person name="Imamovic A."/>
            <person name="Ireland A."/>
            <person name="Larimer J."/>
            <person name="McCowan C."/>
            <person name="Murphy C."/>
            <person name="Pearson M."/>
            <person name="Poon T.W."/>
            <person name="Priest M."/>
            <person name="Roberts A."/>
            <person name="Saif S."/>
            <person name="Shea T."/>
            <person name="Sisk P."/>
            <person name="Sykes S."/>
            <person name="Wortman J."/>
            <person name="Nusbaum C."/>
            <person name="Birren B."/>
        </authorList>
    </citation>
    <scope>NUCLEOTIDE SEQUENCE [LARGE SCALE GENOMIC DNA]</scope>
    <source>
        <strain evidence="2 3">ATCC 49903</strain>
    </source>
</reference>
<keyword evidence="1" id="KW-1133">Transmembrane helix</keyword>
<dbReference type="RefSeq" id="WP_016185040.1">
    <property type="nucleotide sequence ID" value="NZ_ASWO01000001.1"/>
</dbReference>
<accession>S0KUU4</accession>
<evidence type="ECO:0008006" key="4">
    <source>
        <dbReference type="Google" id="ProtNLM"/>
    </source>
</evidence>
<feature type="transmembrane region" description="Helical" evidence="1">
    <location>
        <begin position="12"/>
        <end position="30"/>
    </location>
</feature>
<dbReference type="AlphaFoldDB" id="S0KUU4"/>
<dbReference type="Proteomes" id="UP000015961">
    <property type="component" value="Unassembled WGS sequence"/>
</dbReference>
<proteinExistence type="predicted"/>
<evidence type="ECO:0000313" key="2">
    <source>
        <dbReference type="EMBL" id="EOT87486.1"/>
    </source>
</evidence>
<keyword evidence="1" id="KW-0812">Transmembrane</keyword>
<dbReference type="Pfam" id="PF03729">
    <property type="entry name" value="DUF308"/>
    <property type="match status" value="1"/>
</dbReference>
<feature type="transmembrane region" description="Helical" evidence="1">
    <location>
        <begin position="126"/>
        <end position="148"/>
    </location>
</feature>
<dbReference type="GO" id="GO:0005886">
    <property type="term" value="C:plasma membrane"/>
    <property type="evidence" value="ECO:0007669"/>
    <property type="project" value="TreeGrafter"/>
</dbReference>
<gene>
    <name evidence="2" type="ORF">I573_00542</name>
</gene>
<sequence length="186" mass="20770">MSEMKKFIQSYRFLQVLTGIVYIFMAILAMKYTDENITQSIQLMGLFSLIKGFFEIMNKDKISKRTHHKQSSAIILGVVDILVGVILVTNITLSLTSLSILFGIWFVSDAVISFFMLDLAKRISTVYYVVALIVDLIGGLIGLILIVASTTSIISVPNLISYYFLLFGFTKIIGGVINKQNLHSLD</sequence>
<dbReference type="InterPro" id="IPR052712">
    <property type="entry name" value="Acid_resist_chaperone_HdeD"/>
</dbReference>
<dbReference type="STRING" id="1140003.OMY_00549"/>
<dbReference type="PATRIC" id="fig|1140003.3.peg.544"/>
<dbReference type="eggNOG" id="COG3247">
    <property type="taxonomic scope" value="Bacteria"/>
</dbReference>
<keyword evidence="1" id="KW-0472">Membrane</keyword>
<organism evidence="2 3">
    <name type="scientific">Enterococcus sulfureus ATCC 49903</name>
    <dbReference type="NCBI Taxonomy" id="1140003"/>
    <lineage>
        <taxon>Bacteria</taxon>
        <taxon>Bacillati</taxon>
        <taxon>Bacillota</taxon>
        <taxon>Bacilli</taxon>
        <taxon>Lactobacillales</taxon>
        <taxon>Enterococcaceae</taxon>
        <taxon>Enterococcus</taxon>
    </lineage>
</organism>
<dbReference type="PANTHER" id="PTHR34989">
    <property type="entry name" value="PROTEIN HDED"/>
    <property type="match status" value="1"/>
</dbReference>
<dbReference type="EMBL" id="ASWO01000001">
    <property type="protein sequence ID" value="EOT87486.1"/>
    <property type="molecule type" value="Genomic_DNA"/>
</dbReference>
<feature type="transmembrane region" description="Helical" evidence="1">
    <location>
        <begin position="99"/>
        <end position="119"/>
    </location>
</feature>
<dbReference type="OrthoDB" id="2185630at2"/>
<protein>
    <recommendedName>
        <fullName evidence="4">Acid-resistance membrane protein</fullName>
    </recommendedName>
</protein>